<dbReference type="Proteomes" id="UP000625711">
    <property type="component" value="Unassembled WGS sequence"/>
</dbReference>
<organism evidence="1 2">
    <name type="scientific">Rhynchophorus ferrugineus</name>
    <name type="common">Red palm weevil</name>
    <name type="synonym">Curculio ferrugineus</name>
    <dbReference type="NCBI Taxonomy" id="354439"/>
    <lineage>
        <taxon>Eukaryota</taxon>
        <taxon>Metazoa</taxon>
        <taxon>Ecdysozoa</taxon>
        <taxon>Arthropoda</taxon>
        <taxon>Hexapoda</taxon>
        <taxon>Insecta</taxon>
        <taxon>Pterygota</taxon>
        <taxon>Neoptera</taxon>
        <taxon>Endopterygota</taxon>
        <taxon>Coleoptera</taxon>
        <taxon>Polyphaga</taxon>
        <taxon>Cucujiformia</taxon>
        <taxon>Curculionidae</taxon>
        <taxon>Dryophthorinae</taxon>
        <taxon>Rhynchophorus</taxon>
    </lineage>
</organism>
<proteinExistence type="predicted"/>
<sequence length="80" mass="9241">MDKELLIVTHYLNKAPSLLLKNKDLPHRLHERLHRLHTTLARPYQTPSGKTETKDKKWIGFEKRSPVIATTCPPPSIDFA</sequence>
<dbReference type="AlphaFoldDB" id="A0A834MCA4"/>
<keyword evidence="2" id="KW-1185">Reference proteome</keyword>
<dbReference type="EMBL" id="JAACXV010000364">
    <property type="protein sequence ID" value="KAF7279416.1"/>
    <property type="molecule type" value="Genomic_DNA"/>
</dbReference>
<name>A0A834MCA4_RHYFE</name>
<protein>
    <submittedName>
        <fullName evidence="1">Uncharacterized protein</fullName>
    </submittedName>
</protein>
<gene>
    <name evidence="1" type="ORF">GWI33_007302</name>
</gene>
<comment type="caution">
    <text evidence="1">The sequence shown here is derived from an EMBL/GenBank/DDBJ whole genome shotgun (WGS) entry which is preliminary data.</text>
</comment>
<evidence type="ECO:0000313" key="2">
    <source>
        <dbReference type="Proteomes" id="UP000625711"/>
    </source>
</evidence>
<evidence type="ECO:0000313" key="1">
    <source>
        <dbReference type="EMBL" id="KAF7279416.1"/>
    </source>
</evidence>
<reference evidence="1" key="1">
    <citation type="submission" date="2020-08" db="EMBL/GenBank/DDBJ databases">
        <title>Genome sequencing and assembly of the red palm weevil Rhynchophorus ferrugineus.</title>
        <authorList>
            <person name="Dias G.B."/>
            <person name="Bergman C.M."/>
            <person name="Manee M."/>
        </authorList>
    </citation>
    <scope>NUCLEOTIDE SEQUENCE</scope>
    <source>
        <strain evidence="1">AA-2017</strain>
        <tissue evidence="1">Whole larva</tissue>
    </source>
</reference>
<accession>A0A834MCA4</accession>